<feature type="compositionally biased region" description="Basic residues" evidence="1">
    <location>
        <begin position="96"/>
        <end position="107"/>
    </location>
</feature>
<reference evidence="2" key="1">
    <citation type="submission" date="2021-03" db="EMBL/GenBank/DDBJ databases">
        <title>Revisited historic fungal species revealed as producer of novel bioactive compounds through whole genome sequencing and comparative genomics.</title>
        <authorList>
            <person name="Vignolle G.A."/>
            <person name="Hochenegger N."/>
            <person name="Mach R.L."/>
            <person name="Mach-Aigner A.R."/>
            <person name="Javad Rahimi M."/>
            <person name="Salim K.A."/>
            <person name="Chan C.M."/>
            <person name="Lim L.B.L."/>
            <person name="Cai F."/>
            <person name="Druzhinina I.S."/>
            <person name="U'Ren J.M."/>
            <person name="Derntl C."/>
        </authorList>
    </citation>
    <scope>NUCLEOTIDE SEQUENCE</scope>
    <source>
        <strain evidence="2">TUCIM 5799</strain>
    </source>
</reference>
<feature type="compositionally biased region" description="Low complexity" evidence="1">
    <location>
        <begin position="574"/>
        <end position="592"/>
    </location>
</feature>
<feature type="compositionally biased region" description="Polar residues" evidence="1">
    <location>
        <begin position="640"/>
        <end position="659"/>
    </location>
</feature>
<dbReference type="EMBL" id="JAFIMR010000019">
    <property type="protein sequence ID" value="KAI1867060.1"/>
    <property type="molecule type" value="Genomic_DNA"/>
</dbReference>
<feature type="compositionally biased region" description="Low complexity" evidence="1">
    <location>
        <begin position="624"/>
        <end position="633"/>
    </location>
</feature>
<feature type="compositionally biased region" description="Gly residues" evidence="1">
    <location>
        <begin position="749"/>
        <end position="759"/>
    </location>
</feature>
<evidence type="ECO:0000256" key="1">
    <source>
        <dbReference type="SAM" id="MobiDB-lite"/>
    </source>
</evidence>
<feature type="compositionally biased region" description="Gly residues" evidence="1">
    <location>
        <begin position="789"/>
        <end position="807"/>
    </location>
</feature>
<feature type="compositionally biased region" description="Acidic residues" evidence="1">
    <location>
        <begin position="209"/>
        <end position="221"/>
    </location>
</feature>
<keyword evidence="3" id="KW-1185">Reference proteome</keyword>
<feature type="compositionally biased region" description="Basic residues" evidence="1">
    <location>
        <begin position="141"/>
        <end position="153"/>
    </location>
</feature>
<feature type="compositionally biased region" description="Acidic residues" evidence="1">
    <location>
        <begin position="114"/>
        <end position="132"/>
    </location>
</feature>
<organism evidence="2 3">
    <name type="scientific">Neoarthrinium moseri</name>
    <dbReference type="NCBI Taxonomy" id="1658444"/>
    <lineage>
        <taxon>Eukaryota</taxon>
        <taxon>Fungi</taxon>
        <taxon>Dikarya</taxon>
        <taxon>Ascomycota</taxon>
        <taxon>Pezizomycotina</taxon>
        <taxon>Sordariomycetes</taxon>
        <taxon>Xylariomycetidae</taxon>
        <taxon>Amphisphaeriales</taxon>
        <taxon>Apiosporaceae</taxon>
        <taxon>Neoarthrinium</taxon>
    </lineage>
</organism>
<feature type="compositionally biased region" description="Basic and acidic residues" evidence="1">
    <location>
        <begin position="285"/>
        <end position="295"/>
    </location>
</feature>
<feature type="compositionally biased region" description="Low complexity" evidence="1">
    <location>
        <begin position="602"/>
        <end position="616"/>
    </location>
</feature>
<feature type="compositionally biased region" description="Basic and acidic residues" evidence="1">
    <location>
        <begin position="187"/>
        <end position="196"/>
    </location>
</feature>
<feature type="compositionally biased region" description="Low complexity" evidence="1">
    <location>
        <begin position="760"/>
        <end position="773"/>
    </location>
</feature>
<feature type="region of interest" description="Disordered" evidence="1">
    <location>
        <begin position="410"/>
        <end position="824"/>
    </location>
</feature>
<comment type="caution">
    <text evidence="2">The sequence shown here is derived from an EMBL/GenBank/DDBJ whole genome shotgun (WGS) entry which is preliminary data.</text>
</comment>
<feature type="compositionally biased region" description="Acidic residues" evidence="1">
    <location>
        <begin position="249"/>
        <end position="266"/>
    </location>
</feature>
<feature type="compositionally biased region" description="Basic residues" evidence="1">
    <location>
        <begin position="715"/>
        <end position="729"/>
    </location>
</feature>
<evidence type="ECO:0000313" key="2">
    <source>
        <dbReference type="EMBL" id="KAI1867060.1"/>
    </source>
</evidence>
<dbReference type="Proteomes" id="UP000829685">
    <property type="component" value="Unassembled WGS sequence"/>
</dbReference>
<feature type="compositionally biased region" description="Low complexity" evidence="1">
    <location>
        <begin position="539"/>
        <end position="558"/>
    </location>
</feature>
<evidence type="ECO:0000313" key="3">
    <source>
        <dbReference type="Proteomes" id="UP000829685"/>
    </source>
</evidence>
<feature type="compositionally biased region" description="Low complexity" evidence="1">
    <location>
        <begin position="665"/>
        <end position="681"/>
    </location>
</feature>
<feature type="region of interest" description="Disordered" evidence="1">
    <location>
        <begin position="39"/>
        <end position="337"/>
    </location>
</feature>
<name>A0A9Q0AN51_9PEZI</name>
<accession>A0A9Q0AN51</accession>
<feature type="compositionally biased region" description="Polar residues" evidence="1">
    <location>
        <begin position="686"/>
        <end position="697"/>
    </location>
</feature>
<dbReference type="AlphaFoldDB" id="A0A9Q0AN51"/>
<sequence>MPPNSFAEWIVGSNTVRRKKAYPAQRSRVALEWTTDDETGDDTVHVTLPAHKAPKRNGKHVRFEKQPAQEVSNIGTSEETSEDEPDSDCPCGKCVSIRRRLKKRTQAGKKAEQAEDTEVSESGGDDTDEAIDSDCPCRKCVGGRKRLSRRKQTDKKTVESTEPESDAEIHAKHMEKKAKQKQSQEQAKSKNKDGGNSKKNKNKGKNQSEDESETGVESEDTTQDKGKQSSKSNQSKKKGKGGSKQQPETSEDESAPEAAETTEEEDLKAKTKKKSKQQNNSAKGGQKDSSKKAETSNEDAGDESTSKKKKKDKSNRTPVNPQPPRRPELLMPTSAQVLQVEHSVETVADPRPNAFFDAEHGIMRVYHGQAYGNPTGVLYPKRLAQAHGPLGIPHPSQNPYFYGFAPPHGGAPAAHSSAPPPVVQGAHPNNPWFQGYGTVTVPGPQPATPKNPRDAYNASPSLRAQAKKDNNVGPFAPRSAASGGSKKTKPDTTGPWDIQGAQGSKGKEKENAPENNSGADDVNKPWSPQKSAELHEHLQQLGSKKGSKAGSQKSDNGWGTTGNGAGWGLDDNANNGPGNTRGGSNSNNNNTNDVWGHGGGNNAQHNGNWDNNIGQNGNSGGNLWGSNGTQNNTSGGGWGASSNKAGSNNQDWGGNPNTNDKVDWGGNANGNSNPGRPNSNKGSKKGSPTQRPPSTAGNVGGWDARPAPDDNRSQLSHRSHGSNNSRRRANTNDVHPPSAWPQSDNNVFGTGGSGSGSGGPQASSPSQRPPSTAGNVAGNGDDWGEAVPAGGGGGAGNDMWGGAGGAGPSAPVDMANETGGFWDTKQGQADEHMVQNPASIQW</sequence>
<protein>
    <submittedName>
        <fullName evidence="2">Uncharacterized protein</fullName>
    </submittedName>
</protein>
<proteinExistence type="predicted"/>
<gene>
    <name evidence="2" type="ORF">JX265_007636</name>
</gene>